<keyword evidence="2" id="KW-1185">Reference proteome</keyword>
<evidence type="ECO:0000313" key="2">
    <source>
        <dbReference type="Proteomes" id="UP001501153"/>
    </source>
</evidence>
<evidence type="ECO:0000313" key="1">
    <source>
        <dbReference type="EMBL" id="GAA4364260.1"/>
    </source>
</evidence>
<comment type="caution">
    <text evidence="1">The sequence shown here is derived from an EMBL/GenBank/DDBJ whole genome shotgun (WGS) entry which is preliminary data.</text>
</comment>
<dbReference type="Proteomes" id="UP001501153">
    <property type="component" value="Unassembled WGS sequence"/>
</dbReference>
<organism evidence="1 2">
    <name type="scientific">Hymenobacter saemangeumensis</name>
    <dbReference type="NCBI Taxonomy" id="1084522"/>
    <lineage>
        <taxon>Bacteria</taxon>
        <taxon>Pseudomonadati</taxon>
        <taxon>Bacteroidota</taxon>
        <taxon>Cytophagia</taxon>
        <taxon>Cytophagales</taxon>
        <taxon>Hymenobacteraceae</taxon>
        <taxon>Hymenobacter</taxon>
    </lineage>
</organism>
<protein>
    <recommendedName>
        <fullName evidence="3">DUF937 domain-containing protein</fullName>
    </recommendedName>
</protein>
<reference evidence="2" key="1">
    <citation type="journal article" date="2019" name="Int. J. Syst. Evol. Microbiol.">
        <title>The Global Catalogue of Microorganisms (GCM) 10K type strain sequencing project: providing services to taxonomists for standard genome sequencing and annotation.</title>
        <authorList>
            <consortium name="The Broad Institute Genomics Platform"/>
            <consortium name="The Broad Institute Genome Sequencing Center for Infectious Disease"/>
            <person name="Wu L."/>
            <person name="Ma J."/>
        </authorList>
    </citation>
    <scope>NUCLEOTIDE SEQUENCE [LARGE SCALE GENOMIC DNA]</scope>
    <source>
        <strain evidence="2">JCM 17923</strain>
    </source>
</reference>
<dbReference type="RefSeq" id="WP_345237268.1">
    <property type="nucleotide sequence ID" value="NZ_BAABGZ010000071.1"/>
</dbReference>
<sequence>MSFLAKWLNLDGISGAIQTGLKKVQAPVEKAVNNVLDLVIDKALWGKLQTRAGQVVGEV</sequence>
<evidence type="ECO:0008006" key="3">
    <source>
        <dbReference type="Google" id="ProtNLM"/>
    </source>
</evidence>
<gene>
    <name evidence="1" type="ORF">GCM10023185_33630</name>
</gene>
<name>A0ABP8IPX3_9BACT</name>
<proteinExistence type="predicted"/>
<dbReference type="EMBL" id="BAABGZ010000071">
    <property type="protein sequence ID" value="GAA4364260.1"/>
    <property type="molecule type" value="Genomic_DNA"/>
</dbReference>
<accession>A0ABP8IPX3</accession>